<feature type="compositionally biased region" description="Polar residues" evidence="1">
    <location>
        <begin position="685"/>
        <end position="700"/>
    </location>
</feature>
<feature type="compositionally biased region" description="Acidic residues" evidence="1">
    <location>
        <begin position="318"/>
        <end position="330"/>
    </location>
</feature>
<dbReference type="AlphaFoldDB" id="A0A9P4HLW8"/>
<evidence type="ECO:0000313" key="2">
    <source>
        <dbReference type="EMBL" id="KAF2036634.1"/>
    </source>
</evidence>
<feature type="compositionally biased region" description="Basic and acidic residues" evidence="1">
    <location>
        <begin position="923"/>
        <end position="936"/>
    </location>
</feature>
<evidence type="ECO:0000313" key="3">
    <source>
        <dbReference type="Proteomes" id="UP000799777"/>
    </source>
</evidence>
<protein>
    <submittedName>
        <fullName evidence="2">Uncharacterized protein</fullName>
    </submittedName>
</protein>
<organism evidence="2 3">
    <name type="scientific">Setomelanomma holmii</name>
    <dbReference type="NCBI Taxonomy" id="210430"/>
    <lineage>
        <taxon>Eukaryota</taxon>
        <taxon>Fungi</taxon>
        <taxon>Dikarya</taxon>
        <taxon>Ascomycota</taxon>
        <taxon>Pezizomycotina</taxon>
        <taxon>Dothideomycetes</taxon>
        <taxon>Pleosporomycetidae</taxon>
        <taxon>Pleosporales</taxon>
        <taxon>Pleosporineae</taxon>
        <taxon>Phaeosphaeriaceae</taxon>
        <taxon>Setomelanomma</taxon>
    </lineage>
</organism>
<feature type="compositionally biased region" description="Basic residues" evidence="1">
    <location>
        <begin position="284"/>
        <end position="294"/>
    </location>
</feature>
<feature type="region of interest" description="Disordered" evidence="1">
    <location>
        <begin position="400"/>
        <end position="471"/>
    </location>
</feature>
<name>A0A9P4HLW8_9PLEO</name>
<feature type="compositionally biased region" description="Polar residues" evidence="1">
    <location>
        <begin position="454"/>
        <end position="464"/>
    </location>
</feature>
<dbReference type="EMBL" id="ML978154">
    <property type="protein sequence ID" value="KAF2036634.1"/>
    <property type="molecule type" value="Genomic_DNA"/>
</dbReference>
<dbReference type="Proteomes" id="UP000799777">
    <property type="component" value="Unassembled WGS sequence"/>
</dbReference>
<feature type="region of interest" description="Disordered" evidence="1">
    <location>
        <begin position="923"/>
        <end position="957"/>
    </location>
</feature>
<feature type="compositionally biased region" description="Polar residues" evidence="1">
    <location>
        <begin position="47"/>
        <end position="69"/>
    </location>
</feature>
<gene>
    <name evidence="2" type="ORF">EK21DRAFT_95874</name>
</gene>
<evidence type="ECO:0000256" key="1">
    <source>
        <dbReference type="SAM" id="MobiDB-lite"/>
    </source>
</evidence>
<feature type="region of interest" description="Disordered" evidence="1">
    <location>
        <begin position="563"/>
        <end position="751"/>
    </location>
</feature>
<feature type="compositionally biased region" description="Polar residues" evidence="1">
    <location>
        <begin position="400"/>
        <end position="416"/>
    </location>
</feature>
<accession>A0A9P4HLW8</accession>
<feature type="region of interest" description="Disordered" evidence="1">
    <location>
        <begin position="1"/>
        <end position="366"/>
    </location>
</feature>
<dbReference type="OrthoDB" id="3946221at2759"/>
<keyword evidence="3" id="KW-1185">Reference proteome</keyword>
<reference evidence="2" key="1">
    <citation type="journal article" date="2020" name="Stud. Mycol.">
        <title>101 Dothideomycetes genomes: a test case for predicting lifestyles and emergence of pathogens.</title>
        <authorList>
            <person name="Haridas S."/>
            <person name="Albert R."/>
            <person name="Binder M."/>
            <person name="Bloem J."/>
            <person name="Labutti K."/>
            <person name="Salamov A."/>
            <person name="Andreopoulos B."/>
            <person name="Baker S."/>
            <person name="Barry K."/>
            <person name="Bills G."/>
            <person name="Bluhm B."/>
            <person name="Cannon C."/>
            <person name="Castanera R."/>
            <person name="Culley D."/>
            <person name="Daum C."/>
            <person name="Ezra D."/>
            <person name="Gonzalez J."/>
            <person name="Henrissat B."/>
            <person name="Kuo A."/>
            <person name="Liang C."/>
            <person name="Lipzen A."/>
            <person name="Lutzoni F."/>
            <person name="Magnuson J."/>
            <person name="Mondo S."/>
            <person name="Nolan M."/>
            <person name="Ohm R."/>
            <person name="Pangilinan J."/>
            <person name="Park H.-J."/>
            <person name="Ramirez L."/>
            <person name="Alfaro M."/>
            <person name="Sun H."/>
            <person name="Tritt A."/>
            <person name="Yoshinaga Y."/>
            <person name="Zwiers L.-H."/>
            <person name="Turgeon B."/>
            <person name="Goodwin S."/>
            <person name="Spatafora J."/>
            <person name="Crous P."/>
            <person name="Grigoriev I."/>
        </authorList>
    </citation>
    <scope>NUCLEOTIDE SEQUENCE</scope>
    <source>
        <strain evidence="2">CBS 110217</strain>
    </source>
</reference>
<sequence>MAFRGRTPTMSDDVDRSYDSSPDPLALSLNENNTRSARKSSPRKALISTSPSKQNRRSSVSEMDFSSPSKAMVLNTPRMGSASPWRIKVTVQAEPGSDEENDGSPSVKRVTRTQTTTVPLKDPDAPSSPVKRGRGRPRKSDIGAASKPKRSRDRSMGPAESSAADVDTDAPPKRKRGQLDTKMVEDQQIESRPFMEVTPEPAAKSDPSTSQKSIRFASPQASVPAIETTDATPQAPASMLLEDKKQNGTRLMLPADRRRRKLMAEYELPVLDTPPRTDLGDRLRARKGTPHSKKAISVLISSDEGSDQDSDVLTPTSGEDDVEPGADDPDQPNTQPEDAETSDRPLSYSLKEVPIVQVSDVDDEEEMQDATNFMFDEGTTRMPDDTTVIDSENFSMISVDSLPSSGGLTSPAQPQELSIPAPPRSGSKLRHEYLVPAVPPTSTSSSHTEAKTSPDITQNSSSLNPAEEPSRPALRRYITPIINTAVPTAPPVIEPTQAAPPRTETPRLGRVVTAGVALQGVLDPTRLTPEPSQKMLDEKRDRLDDLFRGFSDGTRRELQAGLRLGEQLAQSPTKEESPLARGSRAGSSEESAPKEGVFRTQRKARQPRLLTPEDQEDDAVVTATESANDDVQYPALRVTTTEKSLPSPAVSEDGDEMSWRVDTPPVATGNTERMRSVTIIDKSNEAQPHMTSSVSATTNAAPPEDYSDIWQEEASRSSNSAESEEAPKLQDLLEPGPAVPARGKLPRTWRRTSGNRFQYSYEAESPQQSTNAPVEYARNVPEVVVEDEDEQVEHEEDEDAASDASDDTGMFFQSNMPSIFSKRHSRDLKKRKADKLDLTLLLNEDSSIRRVRNEANEYLDAYEPQERSLDEVEEVTEPSRTWHKTTIVIEPNLPQIKMLSPVRKRVPLFPSAAEKPRFALHQEVEPQVSHEEEKPQSETSSSSAEERILTPLATQQRPTGLLTRMTSSLWSAVTRPTPLVSVITPSTPPAPHPILAKLTPLPKIEPWTKTHYKTFDKLYQVNQKHPALFSPSITPATPLSQTNAHLLDKFLSANKETYVGAVFSAWGYEFDMSEELVVLCQVFCELMTLESIEAYEVLKGRQIEMGDCLPGRTGDLIQGEEVVRRLATVVLGEEVRADERRGLEIDRSKGLEVQWPQ</sequence>
<feature type="region of interest" description="Disordered" evidence="1">
    <location>
        <begin position="787"/>
        <end position="811"/>
    </location>
</feature>
<feature type="compositionally biased region" description="Acidic residues" evidence="1">
    <location>
        <begin position="787"/>
        <end position="806"/>
    </location>
</feature>
<comment type="caution">
    <text evidence="2">The sequence shown here is derived from an EMBL/GenBank/DDBJ whole genome shotgun (WGS) entry which is preliminary data.</text>
</comment>
<proteinExistence type="predicted"/>